<keyword evidence="7" id="KW-0732">Signal</keyword>
<dbReference type="NCBIfam" id="TIGR01783">
    <property type="entry name" value="TonB-siderophor"/>
    <property type="match status" value="1"/>
</dbReference>
<dbReference type="InterPro" id="IPR036942">
    <property type="entry name" value="Beta-barrel_TonB_sf"/>
</dbReference>
<dbReference type="Gene3D" id="2.40.170.20">
    <property type="entry name" value="TonB-dependent receptor, beta-barrel domain"/>
    <property type="match status" value="1"/>
</dbReference>
<dbReference type="SUPFAM" id="SSF56935">
    <property type="entry name" value="Porins"/>
    <property type="match status" value="1"/>
</dbReference>
<evidence type="ECO:0000256" key="15">
    <source>
        <dbReference type="RuleBase" id="RU003357"/>
    </source>
</evidence>
<gene>
    <name evidence="18" type="ORF">AWL63_20575</name>
</gene>
<dbReference type="Pfam" id="PF07715">
    <property type="entry name" value="Plug"/>
    <property type="match status" value="1"/>
</dbReference>
<feature type="domain" description="TonB-dependent receptor-like beta-barrel" evidence="16">
    <location>
        <begin position="225"/>
        <end position="636"/>
    </location>
</feature>
<keyword evidence="3 14" id="KW-0813">Transport</keyword>
<dbReference type="GO" id="GO:0015344">
    <property type="term" value="F:siderophore uptake transmembrane transporter activity"/>
    <property type="evidence" value="ECO:0007669"/>
    <property type="project" value="TreeGrafter"/>
</dbReference>
<reference evidence="18 19" key="1">
    <citation type="submission" date="2016-01" db="EMBL/GenBank/DDBJ databases">
        <title>Complete genome and mega plasmid sequence of Sphingomonas panacis DCY99 elicits systemic resistance in rice to Xanthomonas oryzae.</title>
        <authorList>
            <person name="Kim Y.J."/>
            <person name="Yang D.C."/>
            <person name="Sing P."/>
        </authorList>
    </citation>
    <scope>NUCLEOTIDE SEQUENCE [LARGE SCALE GENOMIC DNA]</scope>
    <source>
        <strain evidence="18 19">DCY99</strain>
    </source>
</reference>
<dbReference type="FunFam" id="2.170.130.10:FF:000010">
    <property type="entry name" value="Ferripyoverdine receptor"/>
    <property type="match status" value="1"/>
</dbReference>
<accession>A0A1B3ZHS6</accession>
<dbReference type="Pfam" id="PF00593">
    <property type="entry name" value="TonB_dep_Rec_b-barrel"/>
    <property type="match status" value="1"/>
</dbReference>
<dbReference type="PANTHER" id="PTHR32552:SF74">
    <property type="entry name" value="HYDROXAMATE SIDEROPHORE RECEPTOR FHUE"/>
    <property type="match status" value="1"/>
</dbReference>
<evidence type="ECO:0000313" key="19">
    <source>
        <dbReference type="Proteomes" id="UP000094256"/>
    </source>
</evidence>
<evidence type="ECO:0000256" key="2">
    <source>
        <dbReference type="ARBA" id="ARBA00009810"/>
    </source>
</evidence>
<evidence type="ECO:0000256" key="7">
    <source>
        <dbReference type="ARBA" id="ARBA00022729"/>
    </source>
</evidence>
<feature type="domain" description="TonB-dependent receptor plug" evidence="17">
    <location>
        <begin position="32"/>
        <end position="130"/>
    </location>
</feature>
<evidence type="ECO:0000256" key="13">
    <source>
        <dbReference type="ARBA" id="ARBA00023237"/>
    </source>
</evidence>
<organism evidence="18 19">
    <name type="scientific">Sphingomonas panacis</name>
    <dbReference type="NCBI Taxonomy" id="1560345"/>
    <lineage>
        <taxon>Bacteria</taxon>
        <taxon>Pseudomonadati</taxon>
        <taxon>Pseudomonadota</taxon>
        <taxon>Alphaproteobacteria</taxon>
        <taxon>Sphingomonadales</taxon>
        <taxon>Sphingomonadaceae</taxon>
        <taxon>Sphingomonas</taxon>
    </lineage>
</organism>
<keyword evidence="9" id="KW-0406">Ion transport</keyword>
<dbReference type="InterPro" id="IPR000531">
    <property type="entry name" value="Beta-barrel_TonB"/>
</dbReference>
<evidence type="ECO:0000256" key="14">
    <source>
        <dbReference type="PROSITE-ProRule" id="PRU01360"/>
    </source>
</evidence>
<dbReference type="AlphaFoldDB" id="A0A1B3ZHS6"/>
<sequence>MPTPKTDRAATDRSHSYAARAATVAGKTAQDLREIPQSVSVVTRQRMDDQNMVSVEDALRQATGVTAITYGDGTAYFQIRGYPAEVQFDGLPANSGLQYLGQYDLAVYDRVEVLRGPSGLLQGSGEPAGTVNLVRKRPHDEFGWAGSVMSGRWNTFHGDLDVTGPLDAAGTIRGRLVASGQDRDFFTDETHERHGLVYGIVDVDLDPSTVWTVSGTLQDQKLAPFDYGPGARADGTALNPPRSSFFGVNWAHSYTRSREAYSSLEHQFGNGWSAKASANYRWQHGTGAYGYINGLVNLNDSAAYALQSQDITDEWFGADVNVSGPVHLLGRTHQLLIGANYAWRSDLSRSGFVGTSVSDVFAIDIPEQPIPDTYASATRTTQYGFYAQGRFSLADPVTLVLGGRLTSYHSKAWAGLAQTGNFTDAPGVNAKFTPSAGLVWNVTSQVTFYGSYASIFVPQSNLVYGGGTLKPRTGEQFEIGAKAALLDGALNLSGALFTMTDRNRAYLDPDHPGTPAYYIAAGKVRSRGVELEASGEVLPGWSLFAGYTYLDTKTLKADSGQGSIFDTEEPKHSFKFWSTYRFGAPDRPGFQLGGGLRAQSKTSRGGPVQDAYAVVDAQIGYRLNRQWSLTASVTNLFDKTYYARLPSRFYSVYGEPRGFTVTLRKGF</sequence>
<dbReference type="InterPro" id="IPR010105">
    <property type="entry name" value="TonB_sidphr_rcpt"/>
</dbReference>
<keyword evidence="19" id="KW-1185">Reference proteome</keyword>
<evidence type="ECO:0008006" key="20">
    <source>
        <dbReference type="Google" id="ProtNLM"/>
    </source>
</evidence>
<keyword evidence="6 14" id="KW-0812">Transmembrane</keyword>
<evidence type="ECO:0000256" key="11">
    <source>
        <dbReference type="ARBA" id="ARBA00023136"/>
    </source>
</evidence>
<keyword evidence="8" id="KW-0408">Iron</keyword>
<evidence type="ECO:0000256" key="1">
    <source>
        <dbReference type="ARBA" id="ARBA00004571"/>
    </source>
</evidence>
<dbReference type="Proteomes" id="UP000094256">
    <property type="component" value="Chromosome"/>
</dbReference>
<keyword evidence="11 14" id="KW-0472">Membrane</keyword>
<dbReference type="PROSITE" id="PS52016">
    <property type="entry name" value="TONB_DEPENDENT_REC_3"/>
    <property type="match status" value="1"/>
</dbReference>
<evidence type="ECO:0000256" key="12">
    <source>
        <dbReference type="ARBA" id="ARBA00023170"/>
    </source>
</evidence>
<keyword evidence="13 14" id="KW-0998">Cell outer membrane</keyword>
<dbReference type="STRING" id="1560345.AWL63_20575"/>
<comment type="similarity">
    <text evidence="2 14 15">Belongs to the TonB-dependent receptor family.</text>
</comment>
<keyword evidence="5" id="KW-0410">Iron transport</keyword>
<dbReference type="EMBL" id="CP014168">
    <property type="protein sequence ID" value="AOH86974.1"/>
    <property type="molecule type" value="Genomic_DNA"/>
</dbReference>
<protein>
    <recommendedName>
        <fullName evidence="20">TonB-dependent receptor</fullName>
    </recommendedName>
</protein>
<keyword evidence="12" id="KW-0675">Receptor</keyword>
<dbReference type="GO" id="GO:0015891">
    <property type="term" value="P:siderophore transport"/>
    <property type="evidence" value="ECO:0007669"/>
    <property type="project" value="InterPro"/>
</dbReference>
<evidence type="ECO:0000256" key="8">
    <source>
        <dbReference type="ARBA" id="ARBA00023004"/>
    </source>
</evidence>
<dbReference type="Gene3D" id="2.170.130.10">
    <property type="entry name" value="TonB-dependent receptor, plug domain"/>
    <property type="match status" value="1"/>
</dbReference>
<dbReference type="KEGG" id="span:AWL63_20575"/>
<dbReference type="InterPro" id="IPR039426">
    <property type="entry name" value="TonB-dep_rcpt-like"/>
</dbReference>
<dbReference type="GO" id="GO:0038023">
    <property type="term" value="F:signaling receptor activity"/>
    <property type="evidence" value="ECO:0007669"/>
    <property type="project" value="InterPro"/>
</dbReference>
<dbReference type="InterPro" id="IPR037066">
    <property type="entry name" value="Plug_dom_sf"/>
</dbReference>
<evidence type="ECO:0000256" key="6">
    <source>
        <dbReference type="ARBA" id="ARBA00022692"/>
    </source>
</evidence>
<evidence type="ECO:0000256" key="4">
    <source>
        <dbReference type="ARBA" id="ARBA00022452"/>
    </source>
</evidence>
<dbReference type="InterPro" id="IPR012910">
    <property type="entry name" value="Plug_dom"/>
</dbReference>
<keyword evidence="10 15" id="KW-0798">TonB box</keyword>
<evidence type="ECO:0000313" key="18">
    <source>
        <dbReference type="EMBL" id="AOH86974.1"/>
    </source>
</evidence>
<proteinExistence type="inferred from homology"/>
<dbReference type="CDD" id="cd01347">
    <property type="entry name" value="ligand_gated_channel"/>
    <property type="match status" value="1"/>
</dbReference>
<evidence type="ECO:0000256" key="10">
    <source>
        <dbReference type="ARBA" id="ARBA00023077"/>
    </source>
</evidence>
<evidence type="ECO:0000259" key="17">
    <source>
        <dbReference type="Pfam" id="PF07715"/>
    </source>
</evidence>
<name>A0A1B3ZHS6_9SPHN</name>
<evidence type="ECO:0000256" key="3">
    <source>
        <dbReference type="ARBA" id="ARBA00022448"/>
    </source>
</evidence>
<dbReference type="GO" id="GO:0009279">
    <property type="term" value="C:cell outer membrane"/>
    <property type="evidence" value="ECO:0007669"/>
    <property type="project" value="UniProtKB-SubCell"/>
</dbReference>
<comment type="subcellular location">
    <subcellularLocation>
        <location evidence="1 14">Cell outer membrane</location>
        <topology evidence="1 14">Multi-pass membrane protein</topology>
    </subcellularLocation>
</comment>
<evidence type="ECO:0000256" key="9">
    <source>
        <dbReference type="ARBA" id="ARBA00023065"/>
    </source>
</evidence>
<evidence type="ECO:0000256" key="5">
    <source>
        <dbReference type="ARBA" id="ARBA00022496"/>
    </source>
</evidence>
<keyword evidence="4 14" id="KW-1134">Transmembrane beta strand</keyword>
<dbReference type="PANTHER" id="PTHR32552">
    <property type="entry name" value="FERRICHROME IRON RECEPTOR-RELATED"/>
    <property type="match status" value="1"/>
</dbReference>
<evidence type="ECO:0000259" key="16">
    <source>
        <dbReference type="Pfam" id="PF00593"/>
    </source>
</evidence>